<dbReference type="GO" id="GO:0055105">
    <property type="term" value="F:ubiquitin-protein transferase inhibitor activity"/>
    <property type="evidence" value="ECO:0007669"/>
    <property type="project" value="TreeGrafter"/>
</dbReference>
<evidence type="ECO:0008006" key="3">
    <source>
        <dbReference type="Google" id="ProtNLM"/>
    </source>
</evidence>
<dbReference type="PANTHER" id="PTHR15430">
    <property type="entry name" value="GLOMULIN"/>
    <property type="match status" value="1"/>
</dbReference>
<organism evidence="1 2">
    <name type="scientific">Lentinus tigrinus ALCF2SS1-6</name>
    <dbReference type="NCBI Taxonomy" id="1328759"/>
    <lineage>
        <taxon>Eukaryota</taxon>
        <taxon>Fungi</taxon>
        <taxon>Dikarya</taxon>
        <taxon>Basidiomycota</taxon>
        <taxon>Agaricomycotina</taxon>
        <taxon>Agaricomycetes</taxon>
        <taxon>Polyporales</taxon>
        <taxon>Polyporaceae</taxon>
        <taxon>Lentinus</taxon>
    </lineage>
</organism>
<dbReference type="Pfam" id="PF08568">
    <property type="entry name" value="Kinetochor_Ybp2"/>
    <property type="match status" value="1"/>
</dbReference>
<dbReference type="SUPFAM" id="SSF48371">
    <property type="entry name" value="ARM repeat"/>
    <property type="match status" value="1"/>
</dbReference>
<evidence type="ECO:0000313" key="1">
    <source>
        <dbReference type="EMBL" id="RPD65634.1"/>
    </source>
</evidence>
<dbReference type="PANTHER" id="PTHR15430:SF1">
    <property type="entry name" value="GLOMULIN"/>
    <property type="match status" value="1"/>
</dbReference>
<gene>
    <name evidence="1" type="ORF">L227DRAFT_493585</name>
</gene>
<dbReference type="STRING" id="1328759.A0A5C2SQK2"/>
<protein>
    <recommendedName>
        <fullName evidence="3">TIP120-domain-containing protein</fullName>
    </recommendedName>
</protein>
<accession>A0A5C2SQK2</accession>
<dbReference type="Proteomes" id="UP000313359">
    <property type="component" value="Unassembled WGS sequence"/>
</dbReference>
<dbReference type="InterPro" id="IPR019516">
    <property type="entry name" value="Glomulin/ALF4"/>
</dbReference>
<keyword evidence="2" id="KW-1185">Reference proteome</keyword>
<evidence type="ECO:0000313" key="2">
    <source>
        <dbReference type="Proteomes" id="UP000313359"/>
    </source>
</evidence>
<dbReference type="InterPro" id="IPR013877">
    <property type="entry name" value="YAP-bd/ALF4/Glomulin"/>
</dbReference>
<dbReference type="AlphaFoldDB" id="A0A5C2SQK2"/>
<name>A0A5C2SQK2_9APHY</name>
<reference evidence="1" key="1">
    <citation type="journal article" date="2018" name="Genome Biol. Evol.">
        <title>Genomics and development of Lentinus tigrinus, a white-rot wood-decaying mushroom with dimorphic fruiting bodies.</title>
        <authorList>
            <person name="Wu B."/>
            <person name="Xu Z."/>
            <person name="Knudson A."/>
            <person name="Carlson A."/>
            <person name="Chen N."/>
            <person name="Kovaka S."/>
            <person name="LaButti K."/>
            <person name="Lipzen A."/>
            <person name="Pennachio C."/>
            <person name="Riley R."/>
            <person name="Schakwitz W."/>
            <person name="Umezawa K."/>
            <person name="Ohm R.A."/>
            <person name="Grigoriev I.V."/>
            <person name="Nagy L.G."/>
            <person name="Gibbons J."/>
            <person name="Hibbett D."/>
        </authorList>
    </citation>
    <scope>NUCLEOTIDE SEQUENCE [LARGE SCALE GENOMIC DNA]</scope>
    <source>
        <strain evidence="1">ALCF2SS1-6</strain>
    </source>
</reference>
<dbReference type="GO" id="GO:0005737">
    <property type="term" value="C:cytoplasm"/>
    <property type="evidence" value="ECO:0007669"/>
    <property type="project" value="TreeGrafter"/>
</dbReference>
<dbReference type="InterPro" id="IPR016024">
    <property type="entry name" value="ARM-type_fold"/>
</dbReference>
<sequence>MSEDTLSRATILRESLKLDDDELDEDLGIALTSLITTAVHDNEPQRPLKDIVEAVKKSQCASSLEPLTIIPVVIGCPDASAQDLLGLISTDCSAKEVVMAVEEVMESLDQRLQMHDEDDEESADRPSLPREIVRLIHMYENAIPRLPRWKKSPSEAVETRLAELESVISLVSHDVSKAEASVIMMAVASLTSALQEGADEKTKELLRHLVEETISAFANCIRDGIAKKAFAHNFSRLVVPQDDSSSSSSDTGFLTSTWIALRALGVDAHYYQSRPSLVPLVLLAHDSTYTFSSETLTAFFPIVLSCIQSNIAIDEVLSILLTSLAPLHAQTPRPELSVDLIIPLVHLLPHLASNHSDPEVRHYTYRVLSLVLGLSPSPVRFRLLHDLLGDKDVSPHMRIAAVGLLKEAVLEGLAAKHKNMFASPLLLSTFGPIVLRPDPPDLFDTISLDDFLDSAEPLRMVESLSFYYVLLLRDAQSQTGIREEGSRNVVQRELLRPLRRRLEAWQKDLAAHAQGEDHEHDRAMQLGILDMWLERVQGALDDLSSAKQ</sequence>
<dbReference type="OrthoDB" id="5396786at2759"/>
<dbReference type="EMBL" id="ML122252">
    <property type="protein sequence ID" value="RPD65634.1"/>
    <property type="molecule type" value="Genomic_DNA"/>
</dbReference>
<proteinExistence type="predicted"/>